<comment type="caution">
    <text evidence="2">The sequence shown here is derived from an EMBL/GenBank/DDBJ whole genome shotgun (WGS) entry which is preliminary data.</text>
</comment>
<dbReference type="PANTHER" id="PTHR36512:SF3">
    <property type="entry name" value="BLR5678 PROTEIN"/>
    <property type="match status" value="1"/>
</dbReference>
<protein>
    <submittedName>
        <fullName evidence="2">P1 family peptidase</fullName>
    </submittedName>
</protein>
<evidence type="ECO:0000313" key="2">
    <source>
        <dbReference type="EMBL" id="MCU7377617.1"/>
    </source>
</evidence>
<reference evidence="2" key="1">
    <citation type="submission" date="2022-09" db="EMBL/GenBank/DDBJ databases">
        <title>Culturomic study of gut microbiota in children with autism spectrum disorder.</title>
        <authorList>
            <person name="Efimov B.A."/>
            <person name="Chaplin A.V."/>
            <person name="Sokolova S.R."/>
            <person name="Pikina A.P."/>
            <person name="Korzhanova M."/>
            <person name="Belova V."/>
            <person name="Korostin D."/>
        </authorList>
    </citation>
    <scope>NUCLEOTIDE SEQUENCE</scope>
    <source>
        <strain evidence="2">ASD5510</strain>
    </source>
</reference>
<dbReference type="CDD" id="cd02253">
    <property type="entry name" value="DmpA"/>
    <property type="match status" value="1"/>
</dbReference>
<keyword evidence="3" id="KW-1185">Reference proteome</keyword>
<accession>A0A9J6QKF3</accession>
<dbReference type="InterPro" id="IPR005321">
    <property type="entry name" value="Peptidase_S58_DmpA"/>
</dbReference>
<evidence type="ECO:0000256" key="1">
    <source>
        <dbReference type="ARBA" id="ARBA00007068"/>
    </source>
</evidence>
<comment type="similarity">
    <text evidence="1">Belongs to the peptidase S58 family.</text>
</comment>
<dbReference type="AlphaFoldDB" id="A0A9J6QKF3"/>
<dbReference type="SUPFAM" id="SSF56266">
    <property type="entry name" value="DmpA/ArgJ-like"/>
    <property type="match status" value="1"/>
</dbReference>
<dbReference type="Gene3D" id="3.60.70.12">
    <property type="entry name" value="L-amino peptidase D-ALA esterase/amidase"/>
    <property type="match status" value="1"/>
</dbReference>
<name>A0A9J6QKF3_9FIRM</name>
<dbReference type="PANTHER" id="PTHR36512">
    <property type="entry name" value="D-AMINOPEPTIDASE"/>
    <property type="match status" value="1"/>
</dbReference>
<organism evidence="2 3">
    <name type="scientific">Hominibacterium faecale</name>
    <dbReference type="NCBI Taxonomy" id="2839743"/>
    <lineage>
        <taxon>Bacteria</taxon>
        <taxon>Bacillati</taxon>
        <taxon>Bacillota</taxon>
        <taxon>Clostridia</taxon>
        <taxon>Peptostreptococcales</taxon>
        <taxon>Anaerovoracaceae</taxon>
        <taxon>Hominibacterium</taxon>
    </lineage>
</organism>
<dbReference type="Pfam" id="PF03576">
    <property type="entry name" value="Peptidase_S58"/>
    <property type="match status" value="1"/>
</dbReference>
<dbReference type="RefSeq" id="WP_148397239.1">
    <property type="nucleotide sequence ID" value="NZ_JAJAGH010000015.1"/>
</dbReference>
<dbReference type="InterPro" id="IPR016117">
    <property type="entry name" value="ArgJ-like_dom_sf"/>
</dbReference>
<proteinExistence type="inferred from homology"/>
<dbReference type="GO" id="GO:0004177">
    <property type="term" value="F:aminopeptidase activity"/>
    <property type="evidence" value="ECO:0007669"/>
    <property type="project" value="TreeGrafter"/>
</dbReference>
<dbReference type="Proteomes" id="UP001065549">
    <property type="component" value="Unassembled WGS sequence"/>
</dbReference>
<sequence length="376" mass="40386">MRARDLGIPFDGICGENNAITDVAGVEVGYTTIISGESTEDTTYDSDFARTGVTAILPRGKQRSAVFAGRHDLNGNGELTGTHWVDDSGFLHGPIMITNTHSVGIVREAASKWMIKNDYFFPLWYDGEEVPGFGFFYPVVGETFDGVLNNINGFKVKEEHALAAIENARGGAIEEGNVGGGTGMRCHGFKGGTGTASRVITDIPGRVYKVGVLVQANHGTREELRIKGIPFGKEIKGFEQELPGLGPKPGDGSIIVIAATDGPLMPWQLSKLCKRVPLGIGSLGAGCQNGSGDIFLAFSTANPGAFSKDTVKVEMLSDEQIDPFYRAVAQAVEEAILNAMVAAETMEGRNRNKSYGIPHDQIKAILKKYEIIFDRP</sequence>
<evidence type="ECO:0000313" key="3">
    <source>
        <dbReference type="Proteomes" id="UP001065549"/>
    </source>
</evidence>
<dbReference type="EMBL" id="JAOSHN010000002">
    <property type="protein sequence ID" value="MCU7377617.1"/>
    <property type="molecule type" value="Genomic_DNA"/>
</dbReference>
<gene>
    <name evidence="2" type="ORF">OBO34_04515</name>
</gene>